<evidence type="ECO:0000259" key="1">
    <source>
        <dbReference type="Pfam" id="PF12146"/>
    </source>
</evidence>
<evidence type="ECO:0000313" key="2">
    <source>
        <dbReference type="EMBL" id="QGG41491.1"/>
    </source>
</evidence>
<dbReference type="RefSeq" id="WP_153652759.1">
    <property type="nucleotide sequence ID" value="NZ_CP045737.1"/>
</dbReference>
<dbReference type="KEGG" id="aef:GEV26_09020"/>
<evidence type="ECO:0000313" key="3">
    <source>
        <dbReference type="Proteomes" id="UP000392064"/>
    </source>
</evidence>
<dbReference type="GO" id="GO:0016787">
    <property type="term" value="F:hydrolase activity"/>
    <property type="evidence" value="ECO:0007669"/>
    <property type="project" value="UniProtKB-KW"/>
</dbReference>
<organism evidence="2 3">
    <name type="scientific">Aeromicrobium yanjiei</name>
    <dbReference type="NCBI Taxonomy" id="2662028"/>
    <lineage>
        <taxon>Bacteria</taxon>
        <taxon>Bacillati</taxon>
        <taxon>Actinomycetota</taxon>
        <taxon>Actinomycetes</taxon>
        <taxon>Propionibacteriales</taxon>
        <taxon>Nocardioidaceae</taxon>
        <taxon>Aeromicrobium</taxon>
    </lineage>
</organism>
<sequence length="253" mass="27376">MTAPLVLISAAMAVPSGFYRPLVAAFEERGWEAQALPTRGFERGEPTASREHDWSYDDGIQQIADAVGKARADQPDRPVIVFGHSLGSQFCLGHELNHPPSDGFVSVGAGVPHFRHYPYGGVPLLVLSLAVPVVSRLLGHVPKPFFGAPGARTLMTEWAGFMRTGTPPFPAEGTVRTPSLVIQLQGDALAVSTANKAFVARFLDPDATTRWVYTRDAAPEGGSTDHVRWAKTPGPVVDQILTWWTTTHPAPHR</sequence>
<name>A0A5Q2MIA9_9ACTN</name>
<gene>
    <name evidence="2" type="ORF">GEV26_09020</name>
</gene>
<dbReference type="AlphaFoldDB" id="A0A5Q2MIA9"/>
<dbReference type="EMBL" id="CP045737">
    <property type="protein sequence ID" value="QGG41491.1"/>
    <property type="molecule type" value="Genomic_DNA"/>
</dbReference>
<protein>
    <submittedName>
        <fullName evidence="2">Hydrolase</fullName>
    </submittedName>
</protein>
<dbReference type="Proteomes" id="UP000392064">
    <property type="component" value="Chromosome"/>
</dbReference>
<accession>A0A5Q2MIA9</accession>
<dbReference type="SUPFAM" id="SSF53474">
    <property type="entry name" value="alpha/beta-Hydrolases"/>
    <property type="match status" value="1"/>
</dbReference>
<feature type="domain" description="Serine aminopeptidase S33" evidence="1">
    <location>
        <begin position="6"/>
        <end position="112"/>
    </location>
</feature>
<proteinExistence type="predicted"/>
<keyword evidence="3" id="KW-1185">Reference proteome</keyword>
<dbReference type="InterPro" id="IPR029058">
    <property type="entry name" value="AB_hydrolase_fold"/>
</dbReference>
<reference evidence="2 3" key="1">
    <citation type="submission" date="2019-11" db="EMBL/GenBank/DDBJ databases">
        <authorList>
            <person name="Li J."/>
        </authorList>
    </citation>
    <scope>NUCLEOTIDE SEQUENCE [LARGE SCALE GENOMIC DNA]</scope>
    <source>
        <strain evidence="2 3">MF47</strain>
    </source>
</reference>
<keyword evidence="2" id="KW-0378">Hydrolase</keyword>
<dbReference type="Pfam" id="PF12146">
    <property type="entry name" value="Hydrolase_4"/>
    <property type="match status" value="1"/>
</dbReference>
<dbReference type="InterPro" id="IPR022742">
    <property type="entry name" value="Hydrolase_4"/>
</dbReference>
<dbReference type="Gene3D" id="3.40.50.1820">
    <property type="entry name" value="alpha/beta hydrolase"/>
    <property type="match status" value="1"/>
</dbReference>